<dbReference type="InterPro" id="IPR001611">
    <property type="entry name" value="Leu-rich_rpt"/>
</dbReference>
<dbReference type="SUPFAM" id="SSF56112">
    <property type="entry name" value="Protein kinase-like (PK-like)"/>
    <property type="match status" value="1"/>
</dbReference>
<dbReference type="InterPro" id="IPR017441">
    <property type="entry name" value="Protein_kinase_ATP_BS"/>
</dbReference>
<dbReference type="PROSITE" id="PS51450">
    <property type="entry name" value="LRR"/>
    <property type="match status" value="2"/>
</dbReference>
<evidence type="ECO:0000256" key="4">
    <source>
        <dbReference type="ARBA" id="ARBA00022729"/>
    </source>
</evidence>
<keyword evidence="4" id="KW-0732">Signal</keyword>
<keyword evidence="9 12" id="KW-0472">Membrane</keyword>
<dbReference type="GO" id="GO:0051707">
    <property type="term" value="P:response to other organism"/>
    <property type="evidence" value="ECO:0007669"/>
    <property type="project" value="UniProtKB-ARBA"/>
</dbReference>
<dbReference type="Gene3D" id="3.80.10.10">
    <property type="entry name" value="Ribonuclease Inhibitor"/>
    <property type="match status" value="3"/>
</dbReference>
<evidence type="ECO:0000256" key="2">
    <source>
        <dbReference type="ARBA" id="ARBA00022614"/>
    </source>
</evidence>
<evidence type="ECO:0000256" key="8">
    <source>
        <dbReference type="ARBA" id="ARBA00022989"/>
    </source>
</evidence>
<dbReference type="PANTHER" id="PTHR48056:SF41">
    <property type="entry name" value="RECEPTOR-LIKE PROTEIN KINASE HAIKU2"/>
    <property type="match status" value="1"/>
</dbReference>
<dbReference type="Pfam" id="PF08263">
    <property type="entry name" value="LRRNT_2"/>
    <property type="match status" value="1"/>
</dbReference>
<dbReference type="PROSITE" id="PS00107">
    <property type="entry name" value="PROTEIN_KINASE_ATP"/>
    <property type="match status" value="1"/>
</dbReference>
<name>A0ABD2YHH8_9GENT</name>
<keyword evidence="6 11" id="KW-0547">Nucleotide-binding</keyword>
<evidence type="ECO:0000259" key="13">
    <source>
        <dbReference type="PROSITE" id="PS50011"/>
    </source>
</evidence>
<feature type="transmembrane region" description="Helical" evidence="12">
    <location>
        <begin position="620"/>
        <end position="645"/>
    </location>
</feature>
<dbReference type="GO" id="GO:0009791">
    <property type="term" value="P:post-embryonic development"/>
    <property type="evidence" value="ECO:0007669"/>
    <property type="project" value="UniProtKB-ARBA"/>
</dbReference>
<evidence type="ECO:0000256" key="7">
    <source>
        <dbReference type="ARBA" id="ARBA00022840"/>
    </source>
</evidence>
<evidence type="ECO:0000256" key="1">
    <source>
        <dbReference type="ARBA" id="ARBA00004167"/>
    </source>
</evidence>
<keyword evidence="10" id="KW-0325">Glycoprotein</keyword>
<dbReference type="InterPro" id="IPR011009">
    <property type="entry name" value="Kinase-like_dom_sf"/>
</dbReference>
<keyword evidence="8 12" id="KW-1133">Transmembrane helix</keyword>
<dbReference type="PROSITE" id="PS50011">
    <property type="entry name" value="PROTEIN_KINASE_DOM"/>
    <property type="match status" value="1"/>
</dbReference>
<protein>
    <recommendedName>
        <fullName evidence="13">Protein kinase domain-containing protein</fullName>
    </recommendedName>
</protein>
<evidence type="ECO:0000256" key="5">
    <source>
        <dbReference type="ARBA" id="ARBA00022737"/>
    </source>
</evidence>
<sequence>MIHPLTASRPNSISDMWTGQFLRRILSTLFTLLCFLSLAISVSHELQTLLTIKTSLKNSSTFVFDSWDIAKNPTCNFTGITCDPTTNLVKEIELSNQNLSGEVPFNAICQLKSLEKLSLGFNFLSGQVTEGLNNCVNLRYLDLGNNNFVGSIPDISFLSQLMYFYVNSSGFSGTFPWNSLDNVTNLVEFSIGDNLFNRTPFPIGVVKNTKLNVLHMSNCSIEGKIPPGIGNLTELRNLELSRNSIFGEIPVEICRLSKLWQLKLSRNQLTGKFPVGFGNLTNLQLLDASINYLTGDISEIRHLTKLISLRLSMNELTGELPAELGEFKQLVSVSIFGNKLTGIIPQNLGSWSEFDFIDASENFLTGPIPPEMCKKGTMRRLLLLQNNLSGEIPENYANCLTLIRLRVSENLLSGVVPKGIWGLPNIDMIDIAMNKLVGPVTSDIKNAKSLTKLLIKDNQFSSELPSEISKATNLGAIDLSGNLFSGGIPSTIGELKQLNHLYLQINKFSGPIPDSLGSCHSLSHINLAYNSLTGDIPMSLGYLPSLTFLNLSNNQISGQIPGSLSSLKLGLLDLSYNRLSGPIPKSLSIDVYNGSFAGNDGLCGQNLKNFPPCSSHSRGLLALLLICFLALVIIAMLVSVAYFFYPGKKGLKDNNNMSWKEDSWDVKSFHILNFTEDDILDGINRDNLIGNGGSGNVYKISLENGTDLAVKHIWSSDSGSKKLVGSSTTPMLSKRRVKSSELDAEVRTLSSIRHVNVVKLYCSVTKPEFGENKDMVSWVSCKLKNKETALSIVDSAILEGYKEEALKVLKIAILCTAGPPMQRPTMRIVVQMLEDAIPCK</sequence>
<dbReference type="FunFam" id="3.80.10.10:FF:000234">
    <property type="entry name" value="Probable inactive receptor kinase RLK902"/>
    <property type="match status" value="1"/>
</dbReference>
<proteinExistence type="predicted"/>
<feature type="domain" description="Protein kinase" evidence="13">
    <location>
        <begin position="683"/>
        <end position="840"/>
    </location>
</feature>
<keyword evidence="3 12" id="KW-0812">Transmembrane</keyword>
<dbReference type="Pfam" id="PF23598">
    <property type="entry name" value="LRR_14"/>
    <property type="match status" value="1"/>
</dbReference>
<dbReference type="PANTHER" id="PTHR48056">
    <property type="entry name" value="LRR RECEPTOR-LIKE SERINE/THREONINE-PROTEIN KINASE-RELATED"/>
    <property type="match status" value="1"/>
</dbReference>
<dbReference type="AlphaFoldDB" id="A0ABD2YHH8"/>
<evidence type="ECO:0000256" key="10">
    <source>
        <dbReference type="ARBA" id="ARBA00023180"/>
    </source>
</evidence>
<dbReference type="InterPro" id="IPR032675">
    <property type="entry name" value="LRR_dom_sf"/>
</dbReference>
<dbReference type="GO" id="GO:0006952">
    <property type="term" value="P:defense response"/>
    <property type="evidence" value="ECO:0007669"/>
    <property type="project" value="UniProtKB-ARBA"/>
</dbReference>
<comment type="caution">
    <text evidence="14">The sequence shown here is derived from an EMBL/GenBank/DDBJ whole genome shotgun (WGS) entry which is preliminary data.</text>
</comment>
<keyword evidence="7 11" id="KW-0067">ATP-binding</keyword>
<dbReference type="InterPro" id="IPR025875">
    <property type="entry name" value="Leu-rich_rpt_4"/>
</dbReference>
<evidence type="ECO:0000256" key="11">
    <source>
        <dbReference type="PROSITE-ProRule" id="PRU10141"/>
    </source>
</evidence>
<dbReference type="FunFam" id="3.80.10.10:FF:000233">
    <property type="entry name" value="Leucine-rich repeat receptor-like protein kinase TDR"/>
    <property type="match status" value="1"/>
</dbReference>
<feature type="binding site" evidence="11">
    <location>
        <position position="711"/>
    </location>
    <ligand>
        <name>ATP</name>
        <dbReference type="ChEBI" id="CHEBI:30616"/>
    </ligand>
</feature>
<organism evidence="14 15">
    <name type="scientific">Cinchona calisaya</name>
    <dbReference type="NCBI Taxonomy" id="153742"/>
    <lineage>
        <taxon>Eukaryota</taxon>
        <taxon>Viridiplantae</taxon>
        <taxon>Streptophyta</taxon>
        <taxon>Embryophyta</taxon>
        <taxon>Tracheophyta</taxon>
        <taxon>Spermatophyta</taxon>
        <taxon>Magnoliopsida</taxon>
        <taxon>eudicotyledons</taxon>
        <taxon>Gunneridae</taxon>
        <taxon>Pentapetalae</taxon>
        <taxon>asterids</taxon>
        <taxon>lamiids</taxon>
        <taxon>Gentianales</taxon>
        <taxon>Rubiaceae</taxon>
        <taxon>Cinchonoideae</taxon>
        <taxon>Cinchoneae</taxon>
        <taxon>Cinchona</taxon>
    </lineage>
</organism>
<reference evidence="14 15" key="1">
    <citation type="submission" date="2024-11" db="EMBL/GenBank/DDBJ databases">
        <title>A near-complete genome assembly of Cinchona calisaya.</title>
        <authorList>
            <person name="Lian D.C."/>
            <person name="Zhao X.W."/>
            <person name="Wei L."/>
        </authorList>
    </citation>
    <scope>NUCLEOTIDE SEQUENCE [LARGE SCALE GENOMIC DNA]</scope>
    <source>
        <tissue evidence="14">Nenye</tissue>
    </source>
</reference>
<evidence type="ECO:0000256" key="12">
    <source>
        <dbReference type="SAM" id="Phobius"/>
    </source>
</evidence>
<dbReference type="InterPro" id="IPR003591">
    <property type="entry name" value="Leu-rich_rpt_typical-subtyp"/>
</dbReference>
<dbReference type="GO" id="GO:0016020">
    <property type="term" value="C:membrane"/>
    <property type="evidence" value="ECO:0007669"/>
    <property type="project" value="UniProtKB-SubCell"/>
</dbReference>
<evidence type="ECO:0000313" key="14">
    <source>
        <dbReference type="EMBL" id="KAL3505008.1"/>
    </source>
</evidence>
<dbReference type="InterPro" id="IPR000719">
    <property type="entry name" value="Prot_kinase_dom"/>
</dbReference>
<dbReference type="SUPFAM" id="SSF52058">
    <property type="entry name" value="L domain-like"/>
    <property type="match status" value="3"/>
</dbReference>
<dbReference type="FunFam" id="3.80.10.10:FF:000453">
    <property type="entry name" value="Leucine-rich receptor-like protein kinase family protein"/>
    <property type="match status" value="1"/>
</dbReference>
<keyword evidence="5" id="KW-0677">Repeat</keyword>
<evidence type="ECO:0000256" key="6">
    <source>
        <dbReference type="ARBA" id="ARBA00022741"/>
    </source>
</evidence>
<comment type="subcellular location">
    <subcellularLocation>
        <location evidence="1">Membrane</location>
        <topology evidence="1">Single-pass membrane protein</topology>
    </subcellularLocation>
</comment>
<dbReference type="Proteomes" id="UP001630127">
    <property type="component" value="Unassembled WGS sequence"/>
</dbReference>
<dbReference type="Pfam" id="PF13855">
    <property type="entry name" value="LRR_8"/>
    <property type="match status" value="1"/>
</dbReference>
<dbReference type="InterPro" id="IPR013210">
    <property type="entry name" value="LRR_N_plant-typ"/>
</dbReference>
<keyword evidence="2" id="KW-0433">Leucine-rich repeat</keyword>
<evidence type="ECO:0000256" key="3">
    <source>
        <dbReference type="ARBA" id="ARBA00022692"/>
    </source>
</evidence>
<dbReference type="EMBL" id="JBJUIK010000014">
    <property type="protein sequence ID" value="KAL3505008.1"/>
    <property type="molecule type" value="Genomic_DNA"/>
</dbReference>
<evidence type="ECO:0000256" key="9">
    <source>
        <dbReference type="ARBA" id="ARBA00023136"/>
    </source>
</evidence>
<accession>A0ABD2YHH8</accession>
<dbReference type="Pfam" id="PF12799">
    <property type="entry name" value="LRR_4"/>
    <property type="match status" value="1"/>
</dbReference>
<dbReference type="SMART" id="SM00369">
    <property type="entry name" value="LRR_TYP"/>
    <property type="match status" value="6"/>
</dbReference>
<keyword evidence="15" id="KW-1185">Reference proteome</keyword>
<dbReference type="InterPro" id="IPR055414">
    <property type="entry name" value="LRR_R13L4/SHOC2-like"/>
</dbReference>
<dbReference type="Pfam" id="PF00560">
    <property type="entry name" value="LRR_1"/>
    <property type="match status" value="2"/>
</dbReference>
<gene>
    <name evidence="14" type="ORF">ACH5RR_034849</name>
</gene>
<evidence type="ECO:0000313" key="15">
    <source>
        <dbReference type="Proteomes" id="UP001630127"/>
    </source>
</evidence>
<dbReference type="GO" id="GO:0005524">
    <property type="term" value="F:ATP binding"/>
    <property type="evidence" value="ECO:0007669"/>
    <property type="project" value="UniProtKB-UniRule"/>
</dbReference>
<dbReference type="Gene3D" id="3.30.200.20">
    <property type="entry name" value="Phosphorylase Kinase, domain 1"/>
    <property type="match status" value="1"/>
</dbReference>
<dbReference type="InterPro" id="IPR050647">
    <property type="entry name" value="Plant_LRR-RLKs"/>
</dbReference>